<dbReference type="Pfam" id="PF08205">
    <property type="entry name" value="C2-set_2"/>
    <property type="match status" value="1"/>
</dbReference>
<dbReference type="PANTHER" id="PTHR21261">
    <property type="entry name" value="BEAT PROTEIN"/>
    <property type="match status" value="1"/>
</dbReference>
<keyword evidence="1" id="KW-1015">Disulfide bond</keyword>
<feature type="domain" description="Ig-like" evidence="2">
    <location>
        <begin position="141"/>
        <end position="236"/>
    </location>
</feature>
<accession>A0ABM1SI91</accession>
<dbReference type="Proteomes" id="UP000694941">
    <property type="component" value="Unplaced"/>
</dbReference>
<dbReference type="InterPro" id="IPR013162">
    <property type="entry name" value="CD80_C2-set"/>
</dbReference>
<gene>
    <name evidence="4" type="primary">LOC111086100</name>
</gene>
<evidence type="ECO:0000256" key="1">
    <source>
        <dbReference type="ARBA" id="ARBA00023157"/>
    </source>
</evidence>
<organism evidence="3 4">
    <name type="scientific">Limulus polyphemus</name>
    <name type="common">Atlantic horseshoe crab</name>
    <dbReference type="NCBI Taxonomy" id="6850"/>
    <lineage>
        <taxon>Eukaryota</taxon>
        <taxon>Metazoa</taxon>
        <taxon>Ecdysozoa</taxon>
        <taxon>Arthropoda</taxon>
        <taxon>Chelicerata</taxon>
        <taxon>Merostomata</taxon>
        <taxon>Xiphosura</taxon>
        <taxon>Limulidae</taxon>
        <taxon>Limulus</taxon>
    </lineage>
</organism>
<evidence type="ECO:0000313" key="3">
    <source>
        <dbReference type="Proteomes" id="UP000694941"/>
    </source>
</evidence>
<dbReference type="InterPro" id="IPR036179">
    <property type="entry name" value="Ig-like_dom_sf"/>
</dbReference>
<protein>
    <submittedName>
        <fullName evidence="4">Synaptogenesis protein syg-2-like</fullName>
    </submittedName>
</protein>
<dbReference type="PANTHER" id="PTHR21261:SF15">
    <property type="entry name" value="BEATEN PATH IIIA, ISOFORM D-RELATED"/>
    <property type="match status" value="1"/>
</dbReference>
<dbReference type="Pfam" id="PF13895">
    <property type="entry name" value="Ig_2"/>
    <property type="match status" value="1"/>
</dbReference>
<sequence>MLDMSSTGFTPCLTIIFLLIYGQGGCCLRLVNLHVPSVVTSGDPLWLNCTYDLETDVLYAVKWYKNDTEFYRYIPRDKPSAQSYAMPGVFVDIRKSSEGNVYFSTTNLDTEGKYRCEASAEAPSFQTIMGEEELTVFVLPPDGPTIHGGQPRYDIGDIVNVTCKSNPSKPSANLRWFINGREALQEYVTAFPNVEDSDGLVSSVSSLSFEVTPELFANDVFSLRCSSIVAQKYSLSSEKLIIGRTGTPESPSSPYPASGTGGPMIIGGHSSYRVGDTVNINCTSARSKPPAELQWFVNEIKAPKSYLVKYPLSHDDQGLQTSVLGLKFQVNKGHFEDGEMHLKCTATLSEIMNMTSEERVIGHNHQSSGLHASESRVYDNSAETIDSIFREAPMIIVVIAVVAMTRYTS</sequence>
<evidence type="ECO:0000259" key="2">
    <source>
        <dbReference type="PROSITE" id="PS50835"/>
    </source>
</evidence>
<dbReference type="RefSeq" id="XP_022243346.1">
    <property type="nucleotide sequence ID" value="XM_022387638.1"/>
</dbReference>
<evidence type="ECO:0000313" key="4">
    <source>
        <dbReference type="RefSeq" id="XP_022243346.1"/>
    </source>
</evidence>
<reference evidence="4" key="1">
    <citation type="submission" date="2025-08" db="UniProtKB">
        <authorList>
            <consortium name="RefSeq"/>
        </authorList>
    </citation>
    <scope>IDENTIFICATION</scope>
    <source>
        <tissue evidence="4">Muscle</tissue>
    </source>
</reference>
<dbReference type="Gene3D" id="2.60.40.10">
    <property type="entry name" value="Immunoglobulins"/>
    <property type="match status" value="3"/>
</dbReference>
<keyword evidence="3" id="KW-1185">Reference proteome</keyword>
<dbReference type="InterPro" id="IPR013783">
    <property type="entry name" value="Ig-like_fold"/>
</dbReference>
<dbReference type="PROSITE" id="PS50835">
    <property type="entry name" value="IG_LIKE"/>
    <property type="match status" value="2"/>
</dbReference>
<dbReference type="GeneID" id="111086100"/>
<dbReference type="SUPFAM" id="SSF48726">
    <property type="entry name" value="Immunoglobulin"/>
    <property type="match status" value="2"/>
</dbReference>
<name>A0ABM1SI91_LIMPO</name>
<feature type="domain" description="Ig-like" evidence="2">
    <location>
        <begin position="11"/>
        <end position="135"/>
    </location>
</feature>
<dbReference type="InterPro" id="IPR007110">
    <property type="entry name" value="Ig-like_dom"/>
</dbReference>
<proteinExistence type="predicted"/>